<dbReference type="RefSeq" id="WP_206755369.1">
    <property type="nucleotide sequence ID" value="NZ_JAMPKK010000093.1"/>
</dbReference>
<dbReference type="EMBL" id="JAMPKK010000093">
    <property type="protein sequence ID" value="MEP0867898.1"/>
    <property type="molecule type" value="Genomic_DNA"/>
</dbReference>
<reference evidence="1 2" key="1">
    <citation type="submission" date="2022-04" db="EMBL/GenBank/DDBJ databases">
        <title>Positive selection, recombination, and allopatry shape intraspecific diversity of widespread and dominant cyanobacteria.</title>
        <authorList>
            <person name="Wei J."/>
            <person name="Shu W."/>
            <person name="Hu C."/>
        </authorList>
    </citation>
    <scope>NUCLEOTIDE SEQUENCE [LARGE SCALE GENOMIC DNA]</scope>
    <source>
        <strain evidence="1 2">GB2-A5</strain>
    </source>
</reference>
<proteinExistence type="predicted"/>
<gene>
    <name evidence="1" type="ORF">NDI37_26000</name>
</gene>
<comment type="caution">
    <text evidence="1">The sequence shown here is derived from an EMBL/GenBank/DDBJ whole genome shotgun (WGS) entry which is preliminary data.</text>
</comment>
<accession>A0ABV0JWU6</accession>
<keyword evidence="2" id="KW-1185">Reference proteome</keyword>
<protein>
    <submittedName>
        <fullName evidence="1">Uncharacterized protein</fullName>
    </submittedName>
</protein>
<feature type="non-terminal residue" evidence="1">
    <location>
        <position position="1"/>
    </location>
</feature>
<sequence>MSSHSLSVKLLVYGIDSKTAFLFNLSLSSEIPNGFYRTNSNLCFNGCPSCRILVGAIECNLICNSGIPA</sequence>
<dbReference type="Proteomes" id="UP001442494">
    <property type="component" value="Unassembled WGS sequence"/>
</dbReference>
<evidence type="ECO:0000313" key="1">
    <source>
        <dbReference type="EMBL" id="MEP0867898.1"/>
    </source>
</evidence>
<evidence type="ECO:0000313" key="2">
    <source>
        <dbReference type="Proteomes" id="UP001442494"/>
    </source>
</evidence>
<name>A0ABV0JWU6_9CYAN</name>
<organism evidence="1 2">
    <name type="scientific">Funiculus sociatus GB2-A5</name>
    <dbReference type="NCBI Taxonomy" id="2933946"/>
    <lineage>
        <taxon>Bacteria</taxon>
        <taxon>Bacillati</taxon>
        <taxon>Cyanobacteriota</taxon>
        <taxon>Cyanophyceae</taxon>
        <taxon>Coleofasciculales</taxon>
        <taxon>Coleofasciculaceae</taxon>
        <taxon>Funiculus</taxon>
    </lineage>
</organism>